<name>A0A0D2LJK9_9CHLO</name>
<evidence type="ECO:0000313" key="3">
    <source>
        <dbReference type="Proteomes" id="UP000054498"/>
    </source>
</evidence>
<dbReference type="AlphaFoldDB" id="A0A0D2LJK9"/>
<evidence type="ECO:0000256" key="1">
    <source>
        <dbReference type="SAM" id="MobiDB-lite"/>
    </source>
</evidence>
<gene>
    <name evidence="2" type="ORF">MNEG_15815</name>
</gene>
<reference evidence="2 3" key="1">
    <citation type="journal article" date="2013" name="BMC Genomics">
        <title>Reconstruction of the lipid metabolism for the microalga Monoraphidium neglectum from its genome sequence reveals characteristics suitable for biofuel production.</title>
        <authorList>
            <person name="Bogen C."/>
            <person name="Al-Dilaimi A."/>
            <person name="Albersmeier A."/>
            <person name="Wichmann J."/>
            <person name="Grundmann M."/>
            <person name="Rupp O."/>
            <person name="Lauersen K.J."/>
            <person name="Blifernez-Klassen O."/>
            <person name="Kalinowski J."/>
            <person name="Goesmann A."/>
            <person name="Mussgnug J.H."/>
            <person name="Kruse O."/>
        </authorList>
    </citation>
    <scope>NUCLEOTIDE SEQUENCE [LARGE SCALE GENOMIC DNA]</scope>
    <source>
        <strain evidence="2 3">SAG 48.87</strain>
    </source>
</reference>
<dbReference type="KEGG" id="mng:MNEG_15815"/>
<feature type="compositionally biased region" description="Low complexity" evidence="1">
    <location>
        <begin position="50"/>
        <end position="60"/>
    </location>
</feature>
<feature type="region of interest" description="Disordered" evidence="1">
    <location>
        <begin position="31"/>
        <end position="80"/>
    </location>
</feature>
<protein>
    <submittedName>
        <fullName evidence="2">Uncharacterized protein</fullName>
    </submittedName>
</protein>
<feature type="non-terminal residue" evidence="2">
    <location>
        <position position="1"/>
    </location>
</feature>
<evidence type="ECO:0000313" key="2">
    <source>
        <dbReference type="EMBL" id="KIY92149.1"/>
    </source>
</evidence>
<dbReference type="Proteomes" id="UP000054498">
    <property type="component" value="Unassembled WGS sequence"/>
</dbReference>
<keyword evidence="3" id="KW-1185">Reference proteome</keyword>
<accession>A0A0D2LJK9</accession>
<dbReference type="GeneID" id="25733514"/>
<sequence>DNPALSEADKARHIAFQTQLAAQRAAAAATGKPVAVPWLQSKYGPGGPGQQQQQQQAAGAAGDGTGAGAGGAGGDGKGGVVLVNGVVKPEFGLDGAPLVKPELGAVEVGGAAGAGGGGAPPAKRQRVEAAVEEPPPAAPRDLDLDVGTLEDLTAGAAEEDEEEEWEDV</sequence>
<feature type="region of interest" description="Disordered" evidence="1">
    <location>
        <begin position="108"/>
        <end position="143"/>
    </location>
</feature>
<feature type="compositionally biased region" description="Gly residues" evidence="1">
    <location>
        <begin position="110"/>
        <end position="119"/>
    </location>
</feature>
<dbReference type="EMBL" id="KK105908">
    <property type="protein sequence ID" value="KIY92149.1"/>
    <property type="molecule type" value="Genomic_DNA"/>
</dbReference>
<organism evidence="2 3">
    <name type="scientific">Monoraphidium neglectum</name>
    <dbReference type="NCBI Taxonomy" id="145388"/>
    <lineage>
        <taxon>Eukaryota</taxon>
        <taxon>Viridiplantae</taxon>
        <taxon>Chlorophyta</taxon>
        <taxon>core chlorophytes</taxon>
        <taxon>Chlorophyceae</taxon>
        <taxon>CS clade</taxon>
        <taxon>Sphaeropleales</taxon>
        <taxon>Selenastraceae</taxon>
        <taxon>Monoraphidium</taxon>
    </lineage>
</organism>
<proteinExistence type="predicted"/>
<feature type="compositionally biased region" description="Gly residues" evidence="1">
    <location>
        <begin position="61"/>
        <end position="79"/>
    </location>
</feature>
<dbReference type="RefSeq" id="XP_013891169.1">
    <property type="nucleotide sequence ID" value="XM_014035715.1"/>
</dbReference>